<keyword evidence="6 9" id="KW-0378">Hydrolase</keyword>
<dbReference type="PANTHER" id="PTHR11702">
    <property type="entry name" value="DEVELOPMENTALLY REGULATED GTP-BINDING PROTEIN-RELATED"/>
    <property type="match status" value="1"/>
</dbReference>
<gene>
    <name evidence="13" type="primary">obgE</name>
    <name evidence="9" type="synonym">obg</name>
    <name evidence="13" type="ORF">EXM42_09130</name>
</gene>
<dbReference type="SUPFAM" id="SSF102741">
    <property type="entry name" value="Obg GTP-binding protein C-terminal domain"/>
    <property type="match status" value="1"/>
</dbReference>
<dbReference type="InterPro" id="IPR015349">
    <property type="entry name" value="OCT_dom"/>
</dbReference>
<evidence type="ECO:0000256" key="8">
    <source>
        <dbReference type="ARBA" id="ARBA00023134"/>
    </source>
</evidence>
<evidence type="ECO:0000313" key="13">
    <source>
        <dbReference type="EMBL" id="NFA60549.1"/>
    </source>
</evidence>
<reference evidence="13 14" key="1">
    <citation type="submission" date="2019-02" db="EMBL/GenBank/DDBJ databases">
        <title>Genome sequencing of Clostridium botulinum clinical isolates.</title>
        <authorList>
            <person name="Brunt J."/>
            <person name="Van Vliet A.H.M."/>
            <person name="Stringer S.C."/>
            <person name="Grant K.A."/>
            <person name="Carter A.C."/>
            <person name="Peck M.W."/>
        </authorList>
    </citation>
    <scope>NUCLEOTIDE SEQUENCE [LARGE SCALE GENOMIC DNA]</scope>
    <source>
        <strain evidence="13 14">R1125/03</strain>
    </source>
</reference>
<dbReference type="SUPFAM" id="SSF52540">
    <property type="entry name" value="P-loop containing nucleoside triphosphate hydrolases"/>
    <property type="match status" value="1"/>
</dbReference>
<dbReference type="NCBIfam" id="NF008954">
    <property type="entry name" value="PRK12296.1"/>
    <property type="match status" value="1"/>
</dbReference>
<evidence type="ECO:0000256" key="6">
    <source>
        <dbReference type="ARBA" id="ARBA00022801"/>
    </source>
</evidence>
<dbReference type="Gene3D" id="3.30.300.350">
    <property type="entry name" value="GTP-binding protein OBG, C-terminal domain"/>
    <property type="match status" value="1"/>
</dbReference>
<keyword evidence="3 9" id="KW-0963">Cytoplasm</keyword>
<dbReference type="PIRSF" id="PIRSF002401">
    <property type="entry name" value="GTP_bd_Obg/CgtA"/>
    <property type="match status" value="1"/>
</dbReference>
<keyword evidence="8 9" id="KW-0342">GTP-binding</keyword>
<feature type="binding site" evidence="9">
    <location>
        <begin position="190"/>
        <end position="194"/>
    </location>
    <ligand>
        <name>GTP</name>
        <dbReference type="ChEBI" id="CHEBI:37565"/>
    </ligand>
</feature>
<evidence type="ECO:0000256" key="7">
    <source>
        <dbReference type="ARBA" id="ARBA00022842"/>
    </source>
</evidence>
<dbReference type="EMBL" id="SGJP01000016">
    <property type="protein sequence ID" value="NFA60549.1"/>
    <property type="molecule type" value="Genomic_DNA"/>
</dbReference>
<comment type="caution">
    <text evidence="13">The sequence shown here is derived from an EMBL/GenBank/DDBJ whole genome shotgun (WGS) entry which is preliminary data.</text>
</comment>
<feature type="binding site" evidence="9">
    <location>
        <position position="172"/>
    </location>
    <ligand>
        <name>Mg(2+)</name>
        <dbReference type="ChEBI" id="CHEBI:18420"/>
    </ligand>
</feature>
<dbReference type="PANTHER" id="PTHR11702:SF31">
    <property type="entry name" value="MITOCHONDRIAL RIBOSOME-ASSOCIATED GTPASE 2"/>
    <property type="match status" value="1"/>
</dbReference>
<comment type="subunit">
    <text evidence="9">Monomer.</text>
</comment>
<name>A0A6M0SYG5_CLOBO</name>
<evidence type="ECO:0000259" key="11">
    <source>
        <dbReference type="PROSITE" id="PS51881"/>
    </source>
</evidence>
<feature type="binding site" evidence="9">
    <location>
        <begin position="312"/>
        <end position="314"/>
    </location>
    <ligand>
        <name>GTP</name>
        <dbReference type="ChEBI" id="CHEBI:37565"/>
    </ligand>
</feature>
<feature type="binding site" evidence="9">
    <location>
        <begin position="212"/>
        <end position="215"/>
    </location>
    <ligand>
        <name>GTP</name>
        <dbReference type="ChEBI" id="CHEBI:37565"/>
    </ligand>
</feature>
<dbReference type="Pfam" id="PF01926">
    <property type="entry name" value="MMR_HSR1"/>
    <property type="match status" value="1"/>
</dbReference>
<keyword evidence="4 9" id="KW-0479">Metal-binding</keyword>
<dbReference type="InterPro" id="IPR031167">
    <property type="entry name" value="G_OBG"/>
</dbReference>
<evidence type="ECO:0000256" key="2">
    <source>
        <dbReference type="ARBA" id="ARBA00007699"/>
    </source>
</evidence>
<dbReference type="InterPro" id="IPR006169">
    <property type="entry name" value="GTP1_OBG_dom"/>
</dbReference>
<comment type="subcellular location">
    <subcellularLocation>
        <location evidence="9">Cytoplasm</location>
    </subcellularLocation>
</comment>
<dbReference type="PROSITE" id="PS51883">
    <property type="entry name" value="OBG"/>
    <property type="match status" value="1"/>
</dbReference>
<dbReference type="GO" id="GO:0000287">
    <property type="term" value="F:magnesium ion binding"/>
    <property type="evidence" value="ECO:0007669"/>
    <property type="project" value="InterPro"/>
</dbReference>
<dbReference type="NCBIfam" id="TIGR03595">
    <property type="entry name" value="Obg_CgtA_exten"/>
    <property type="match status" value="1"/>
</dbReference>
<dbReference type="InterPro" id="IPR005225">
    <property type="entry name" value="Small_GTP-bd"/>
</dbReference>
<feature type="domain" description="Obg" evidence="12">
    <location>
        <begin position="1"/>
        <end position="158"/>
    </location>
</feature>
<proteinExistence type="inferred from homology"/>
<dbReference type="InterPro" id="IPR036726">
    <property type="entry name" value="GTP1_OBG_dom_sf"/>
</dbReference>
<evidence type="ECO:0000256" key="4">
    <source>
        <dbReference type="ARBA" id="ARBA00022723"/>
    </source>
</evidence>
<dbReference type="NCBIfam" id="TIGR02729">
    <property type="entry name" value="Obg_CgtA"/>
    <property type="match status" value="1"/>
</dbReference>
<comment type="cofactor">
    <cofactor evidence="1 9">
        <name>Mg(2+)</name>
        <dbReference type="ChEBI" id="CHEBI:18420"/>
    </cofactor>
</comment>
<dbReference type="GO" id="GO:0005737">
    <property type="term" value="C:cytoplasm"/>
    <property type="evidence" value="ECO:0007669"/>
    <property type="project" value="UniProtKB-SubCell"/>
</dbReference>
<dbReference type="Gene3D" id="3.40.50.300">
    <property type="entry name" value="P-loop containing nucleotide triphosphate hydrolases"/>
    <property type="match status" value="1"/>
</dbReference>
<sequence>MFIDTAKIFVKSGKGGDGAISFRREKYIAFGGPDGGDGGKGGNVVLVVDPNMTTLLDFTYKRKYKSEPGGNGAGSKCFGKNGKDLHIKVPMGTIVRDAETDKIMADLSKPEDSYIVAKGGRGGKGNCRFTTPTRQAPDFAEPGMPEEERWIKLELKLLADVGLIGFPNVGKSTLLSVVSKARPKIANYHFTTLKPNLGVVSIEGVNNFVIADIPGIIEGASEGVGLGLDFLRHVERTRVLIHVVDISSVEGRDPYEDFLKINEELKRYSIKLYDRPQIIAANKSDMLFDEEKFEEFKTKVEKLGFNKVFKISAATKQGVDPLMKEAARLLSTIPVTELEIAEEDKFVEEEKRFTYSIRKEDNTYIVEGSFVDRLLNAVNVNDPDDLRYFHKVLKNKGVMEELIEMGIKDGDIVRLNDFEFDFLL</sequence>
<dbReference type="FunFam" id="2.70.210.12:FF:000001">
    <property type="entry name" value="GTPase Obg"/>
    <property type="match status" value="1"/>
</dbReference>
<dbReference type="Proteomes" id="UP000473089">
    <property type="component" value="Unassembled WGS sequence"/>
</dbReference>
<dbReference type="Gene3D" id="2.70.210.12">
    <property type="entry name" value="GTP1/OBG domain"/>
    <property type="match status" value="1"/>
</dbReference>
<dbReference type="NCBIfam" id="TIGR00231">
    <property type="entry name" value="small_GTP"/>
    <property type="match status" value="1"/>
</dbReference>
<accession>A0A6M0SYG5</accession>
<evidence type="ECO:0000256" key="5">
    <source>
        <dbReference type="ARBA" id="ARBA00022741"/>
    </source>
</evidence>
<dbReference type="Pfam" id="PF01018">
    <property type="entry name" value="GTP1_OBG"/>
    <property type="match status" value="1"/>
</dbReference>
<protein>
    <recommendedName>
        <fullName evidence="9">GTPase Obg</fullName>
        <ecNumber evidence="9">3.6.5.-</ecNumber>
    </recommendedName>
    <alternativeName>
        <fullName evidence="9">GTP-binding protein Obg</fullName>
    </alternativeName>
</protein>
<feature type="binding site" evidence="9">
    <location>
        <position position="192"/>
    </location>
    <ligand>
        <name>Mg(2+)</name>
        <dbReference type="ChEBI" id="CHEBI:18420"/>
    </ligand>
</feature>
<dbReference type="PRINTS" id="PR00326">
    <property type="entry name" value="GTP1OBG"/>
</dbReference>
<dbReference type="InterPro" id="IPR027417">
    <property type="entry name" value="P-loop_NTPase"/>
</dbReference>
<dbReference type="NCBIfam" id="NF008955">
    <property type="entry name" value="PRK12297.1"/>
    <property type="match status" value="1"/>
</dbReference>
<keyword evidence="5 9" id="KW-0547">Nucleotide-binding</keyword>
<evidence type="ECO:0000256" key="3">
    <source>
        <dbReference type="ARBA" id="ARBA00022490"/>
    </source>
</evidence>
<dbReference type="EC" id="3.6.5.-" evidence="9"/>
<evidence type="ECO:0000256" key="9">
    <source>
        <dbReference type="HAMAP-Rule" id="MF_01454"/>
    </source>
</evidence>
<feature type="binding site" evidence="9">
    <location>
        <begin position="165"/>
        <end position="172"/>
    </location>
    <ligand>
        <name>GTP</name>
        <dbReference type="ChEBI" id="CHEBI:37565"/>
    </ligand>
</feature>
<feature type="domain" description="OCT" evidence="11">
    <location>
        <begin position="345"/>
        <end position="424"/>
    </location>
</feature>
<dbReference type="CDD" id="cd01898">
    <property type="entry name" value="Obg"/>
    <property type="match status" value="1"/>
</dbReference>
<organism evidence="13 14">
    <name type="scientific">Clostridium botulinum</name>
    <dbReference type="NCBI Taxonomy" id="1491"/>
    <lineage>
        <taxon>Bacteria</taxon>
        <taxon>Bacillati</taxon>
        <taxon>Bacillota</taxon>
        <taxon>Clostridia</taxon>
        <taxon>Eubacteriales</taxon>
        <taxon>Clostridiaceae</taxon>
        <taxon>Clostridium</taxon>
    </lineage>
</organism>
<dbReference type="PROSITE" id="PS51881">
    <property type="entry name" value="OCT"/>
    <property type="match status" value="1"/>
</dbReference>
<dbReference type="HAMAP" id="MF_01454">
    <property type="entry name" value="GTPase_Obg"/>
    <property type="match status" value="1"/>
</dbReference>
<dbReference type="SUPFAM" id="SSF82051">
    <property type="entry name" value="Obg GTP-binding protein N-terminal domain"/>
    <property type="match status" value="1"/>
</dbReference>
<comment type="similarity">
    <text evidence="2 9">Belongs to the TRAFAC class OBG-HflX-like GTPase superfamily. OBG GTPase family.</text>
</comment>
<feature type="binding site" evidence="9">
    <location>
        <begin position="282"/>
        <end position="285"/>
    </location>
    <ligand>
        <name>GTP</name>
        <dbReference type="ChEBI" id="CHEBI:37565"/>
    </ligand>
</feature>
<dbReference type="NCBIfam" id="NF008956">
    <property type="entry name" value="PRK12299.1"/>
    <property type="match status" value="1"/>
</dbReference>
<dbReference type="Pfam" id="PF09269">
    <property type="entry name" value="DUF1967"/>
    <property type="match status" value="1"/>
</dbReference>
<dbReference type="InterPro" id="IPR006073">
    <property type="entry name" value="GTP-bd"/>
</dbReference>
<dbReference type="GO" id="GO:0042254">
    <property type="term" value="P:ribosome biogenesis"/>
    <property type="evidence" value="ECO:0007669"/>
    <property type="project" value="UniProtKB-UniRule"/>
</dbReference>
<dbReference type="AlphaFoldDB" id="A0A6M0SYG5"/>
<dbReference type="InterPro" id="IPR006074">
    <property type="entry name" value="GTP1-OBG_CS"/>
</dbReference>
<evidence type="ECO:0000313" key="14">
    <source>
        <dbReference type="Proteomes" id="UP000473089"/>
    </source>
</evidence>
<dbReference type="InterPro" id="IPR014100">
    <property type="entry name" value="GTP-bd_Obg/CgtA"/>
</dbReference>
<dbReference type="GO" id="GO:0003924">
    <property type="term" value="F:GTPase activity"/>
    <property type="evidence" value="ECO:0007669"/>
    <property type="project" value="UniProtKB-UniRule"/>
</dbReference>
<feature type="domain" description="OBG-type G" evidence="10">
    <location>
        <begin position="159"/>
        <end position="331"/>
    </location>
</feature>
<dbReference type="PROSITE" id="PS00905">
    <property type="entry name" value="GTP1_OBG"/>
    <property type="match status" value="1"/>
</dbReference>
<dbReference type="InterPro" id="IPR045086">
    <property type="entry name" value="OBG_GTPase"/>
</dbReference>
<dbReference type="GO" id="GO:0005525">
    <property type="term" value="F:GTP binding"/>
    <property type="evidence" value="ECO:0007669"/>
    <property type="project" value="UniProtKB-UniRule"/>
</dbReference>
<dbReference type="PROSITE" id="PS51710">
    <property type="entry name" value="G_OBG"/>
    <property type="match status" value="1"/>
</dbReference>
<dbReference type="InterPro" id="IPR036346">
    <property type="entry name" value="GTP-bd_prot_GTP1/OBG_C_sf"/>
</dbReference>
<keyword evidence="7 9" id="KW-0460">Magnesium</keyword>
<evidence type="ECO:0000259" key="12">
    <source>
        <dbReference type="PROSITE" id="PS51883"/>
    </source>
</evidence>
<comment type="function">
    <text evidence="9">An essential GTPase which binds GTP, GDP and possibly (p)ppGpp with moderate affinity, with high nucleotide exchange rates and a fairly low GTP hydrolysis rate. Plays a role in control of the cell cycle, stress response, ribosome biogenesis and in those bacteria that undergo differentiation, in morphogenesis control.</text>
</comment>
<evidence type="ECO:0000259" key="10">
    <source>
        <dbReference type="PROSITE" id="PS51710"/>
    </source>
</evidence>
<evidence type="ECO:0000256" key="1">
    <source>
        <dbReference type="ARBA" id="ARBA00001946"/>
    </source>
</evidence>